<dbReference type="PROSITE" id="PS50056">
    <property type="entry name" value="TYR_PHOSPHATASE_2"/>
    <property type="match status" value="1"/>
</dbReference>
<dbReference type="SUPFAM" id="SSF53474">
    <property type="entry name" value="alpha/beta-Hydrolases"/>
    <property type="match status" value="1"/>
</dbReference>
<dbReference type="InterPro" id="IPR026893">
    <property type="entry name" value="Tyr/Ser_Pase_IphP-type"/>
</dbReference>
<proteinExistence type="predicted"/>
<dbReference type="InterPro" id="IPR016130">
    <property type="entry name" value="Tyr_Pase_AS"/>
</dbReference>
<evidence type="ECO:0000313" key="3">
    <source>
        <dbReference type="Proteomes" id="UP000242146"/>
    </source>
</evidence>
<protein>
    <submittedName>
        <fullName evidence="2">Alpha/beta-hydrolase</fullName>
    </submittedName>
</protein>
<dbReference type="SUPFAM" id="SSF52799">
    <property type="entry name" value="(Phosphotyrosine protein) phosphatases II"/>
    <property type="match status" value="1"/>
</dbReference>
<dbReference type="EMBL" id="MCGT01000043">
    <property type="protein sequence ID" value="ORX45283.1"/>
    <property type="molecule type" value="Genomic_DNA"/>
</dbReference>
<organism evidence="2 3">
    <name type="scientific">Hesseltinella vesiculosa</name>
    <dbReference type="NCBI Taxonomy" id="101127"/>
    <lineage>
        <taxon>Eukaryota</taxon>
        <taxon>Fungi</taxon>
        <taxon>Fungi incertae sedis</taxon>
        <taxon>Mucoromycota</taxon>
        <taxon>Mucoromycotina</taxon>
        <taxon>Mucoromycetes</taxon>
        <taxon>Mucorales</taxon>
        <taxon>Cunninghamellaceae</taxon>
        <taxon>Hesseltinella</taxon>
    </lineage>
</organism>
<dbReference type="GO" id="GO:0004721">
    <property type="term" value="F:phosphoprotein phosphatase activity"/>
    <property type="evidence" value="ECO:0007669"/>
    <property type="project" value="InterPro"/>
</dbReference>
<feature type="domain" description="Tyrosine specific protein phosphatases" evidence="1">
    <location>
        <begin position="399"/>
        <end position="435"/>
    </location>
</feature>
<dbReference type="Pfam" id="PF13350">
    <property type="entry name" value="Y_phosphatase3"/>
    <property type="match status" value="1"/>
</dbReference>
<dbReference type="Pfam" id="PF00561">
    <property type="entry name" value="Abhydrolase_1"/>
    <property type="match status" value="1"/>
</dbReference>
<dbReference type="Proteomes" id="UP000242146">
    <property type="component" value="Unassembled WGS sequence"/>
</dbReference>
<sequence length="543" mass="61074">MTASEKISIVNCHGEAIVGILEQKAPLTSDHRLVLFCHGVLGHKDYLFFRLLAEKLPLNSFRFDFRGNGESQGQTGYAHMNEDIEDIATVASHFEKLGYEIFAIVGHSRGSTSCLKYATICPKPVPHIVNCAGCYSKDASQILNRPEVGAAFDAHGYFDWTVRQRDRIVQIRVTRDDIDKACAWDNSHVKHMPFSTCVLTVHGINDNIVPVYNAAMFANAIPNHTLNLLPDADHNFKGHFEDVVGAIVDYFSKHDNPSTKASSMNLPSTVALPRWIDVEGVKNFRDIGGWTVKDGSGYIRERTVFRSAHLGAITEAGIRTLQQLNVQAVFDFRSQPEIDRYGMMREVPDIKVYPSAMYEKIDFSPEKMADHWKAYFEGPRGIARAYKHTLKVAKTQYRKLFVFMLEQMSKDARSAMLVHCTAGKDRTGVWCMLLLGLCGVPDEIIAQEYALTNVGYWVPEEELKVRASNIGCTVDQARDAVAAPYDTMIVVLEVLREEYGSVEGYLQQACELTQKQCDQLRAFMIVPINFDQKGLCRRTPDVL</sequence>
<evidence type="ECO:0000313" key="2">
    <source>
        <dbReference type="EMBL" id="ORX45283.1"/>
    </source>
</evidence>
<dbReference type="Gene3D" id="3.90.190.10">
    <property type="entry name" value="Protein tyrosine phosphatase superfamily"/>
    <property type="match status" value="1"/>
</dbReference>
<dbReference type="OrthoDB" id="9988524at2759"/>
<comment type="caution">
    <text evidence="2">The sequence shown here is derived from an EMBL/GenBank/DDBJ whole genome shotgun (WGS) entry which is preliminary data.</text>
</comment>
<reference evidence="2 3" key="1">
    <citation type="submission" date="2016-07" db="EMBL/GenBank/DDBJ databases">
        <title>Pervasive Adenine N6-methylation of Active Genes in Fungi.</title>
        <authorList>
            <consortium name="DOE Joint Genome Institute"/>
            <person name="Mondo S.J."/>
            <person name="Dannebaum R.O."/>
            <person name="Kuo R.C."/>
            <person name="Labutti K."/>
            <person name="Haridas S."/>
            <person name="Kuo A."/>
            <person name="Salamov A."/>
            <person name="Ahrendt S.R."/>
            <person name="Lipzen A."/>
            <person name="Sullivan W."/>
            <person name="Andreopoulos W.B."/>
            <person name="Clum A."/>
            <person name="Lindquist E."/>
            <person name="Daum C."/>
            <person name="Ramamoorthy G.K."/>
            <person name="Gryganskyi A."/>
            <person name="Culley D."/>
            <person name="Magnuson J.K."/>
            <person name="James T.Y."/>
            <person name="O'Malley M.A."/>
            <person name="Stajich J.E."/>
            <person name="Spatafora J.W."/>
            <person name="Visel A."/>
            <person name="Grigoriev I.V."/>
        </authorList>
    </citation>
    <scope>NUCLEOTIDE SEQUENCE [LARGE SCALE GENOMIC DNA]</scope>
    <source>
        <strain evidence="2 3">NRRL 3301</strain>
    </source>
</reference>
<accession>A0A1X2G541</accession>
<dbReference type="Gene3D" id="3.40.50.1820">
    <property type="entry name" value="alpha/beta hydrolase"/>
    <property type="match status" value="1"/>
</dbReference>
<dbReference type="AlphaFoldDB" id="A0A1X2G541"/>
<keyword evidence="3" id="KW-1185">Reference proteome</keyword>
<dbReference type="STRING" id="101127.A0A1X2G541"/>
<evidence type="ECO:0000259" key="1">
    <source>
        <dbReference type="PROSITE" id="PS50056"/>
    </source>
</evidence>
<dbReference type="InterPro" id="IPR000387">
    <property type="entry name" value="Tyr_Pase_dom"/>
</dbReference>
<dbReference type="PANTHER" id="PTHR42886:SF53">
    <property type="entry name" value="ALPHA_BETA-HYDROLASES SUPERFAMILY PROTEIN"/>
    <property type="match status" value="1"/>
</dbReference>
<name>A0A1X2G541_9FUNG</name>
<dbReference type="PROSITE" id="PS00383">
    <property type="entry name" value="TYR_PHOSPHATASE_1"/>
    <property type="match status" value="1"/>
</dbReference>
<dbReference type="InterPro" id="IPR000073">
    <property type="entry name" value="AB_hydrolase_1"/>
</dbReference>
<dbReference type="InterPro" id="IPR029058">
    <property type="entry name" value="AB_hydrolase_fold"/>
</dbReference>
<gene>
    <name evidence="2" type="ORF">DM01DRAFT_1340098</name>
</gene>
<dbReference type="PANTHER" id="PTHR42886">
    <property type="entry name" value="RE40534P-RELATED"/>
    <property type="match status" value="1"/>
</dbReference>
<keyword evidence="2" id="KW-0378">Hydrolase</keyword>
<dbReference type="InterPro" id="IPR029021">
    <property type="entry name" value="Prot-tyrosine_phosphatase-like"/>
</dbReference>